<evidence type="ECO:0000256" key="3">
    <source>
        <dbReference type="ARBA" id="ARBA00023054"/>
    </source>
</evidence>
<evidence type="ECO:0000313" key="7">
    <source>
        <dbReference type="EnsemblMetazoa" id="XP_022669577"/>
    </source>
</evidence>
<sequence>MSVTSGGPIPGPNFREDELQAERGEEIVQLLLAAGYFRARIKGLSLFDKIVGGLVWCIQVCAMDIEVELLFNENWNIGTKIALTEKIVRALKALQCPHPIEPHQIQGSDHIHVFPVVQWLVKRALETREQNAQYYARFAQYQLEKNYGVSPGSRPKSVEVYRPVRAYRHNAPNSLSRELLLDAVLLEYSQKGAASVHDEERSSAIVGDMRSVELADGTTSGVEGGNEKMKELVERRQNEIAEGVNEWRELRGNEEDEMEKRKHRVIKEIGWRERRLEDLREKVRERREDVKTARRKIKEAREEAERMRALKEKEDQEEVFPGVCELLQVLDEMKKQEGEFKRECRRELERLQQMVAEEQRQGDNGISESQARDEKVEEEFAQVSQMKVKIAKLNRQVGKLQRTIDQIPTRSELGQFQRRFLELHQQVADVHRETKQYYTMFNTMSDLCAYLEKEIGLLNSIQDNFSQAMDSSTSREMFLSQVEASVQGIRQNRVKTEKRRHEAKMERDKLQYEYLRLVEKQRLYVKMVADFKEELRRNQALMALKSQQSSTE</sequence>
<comment type="similarity">
    <text evidence="1">Belongs to the CCDC93 family.</text>
</comment>
<dbReference type="EnsemblMetazoa" id="XM_022813842">
    <property type="protein sequence ID" value="XP_022669577"/>
    <property type="gene ID" value="LOC111253812"/>
</dbReference>
<evidence type="ECO:0000259" key="5">
    <source>
        <dbReference type="Pfam" id="PF09762"/>
    </source>
</evidence>
<keyword evidence="8" id="KW-1185">Reference proteome</keyword>
<dbReference type="InterPro" id="IPR039116">
    <property type="entry name" value="CCDC93"/>
</dbReference>
<evidence type="ECO:0000259" key="6">
    <source>
        <dbReference type="Pfam" id="PF21673"/>
    </source>
</evidence>
<evidence type="ECO:0000256" key="4">
    <source>
        <dbReference type="SAM" id="Coils"/>
    </source>
</evidence>
<keyword evidence="3 4" id="KW-0175">Coiled coil</keyword>
<reference evidence="7" key="1">
    <citation type="submission" date="2021-01" db="UniProtKB">
        <authorList>
            <consortium name="EnsemblMetazoa"/>
        </authorList>
    </citation>
    <scope>IDENTIFICATION</scope>
</reference>
<dbReference type="Pfam" id="PF09762">
    <property type="entry name" value="CCDC93_CC"/>
    <property type="match status" value="1"/>
</dbReference>
<feature type="coiled-coil region" evidence="4">
    <location>
        <begin position="273"/>
        <end position="317"/>
    </location>
</feature>
<dbReference type="PANTHER" id="PTHR16441:SF0">
    <property type="entry name" value="COILED-COIL DOMAIN-CONTAINING PROTEIN 93"/>
    <property type="match status" value="1"/>
</dbReference>
<protein>
    <recommendedName>
        <fullName evidence="2">Coiled-coil domain-containing protein 93</fullName>
    </recommendedName>
</protein>
<dbReference type="OMA" id="ECARHER"/>
<accession>A0A7M7KRG8</accession>
<dbReference type="InterPro" id="IPR019159">
    <property type="entry name" value="CCDC93_CC"/>
</dbReference>
<feature type="coiled-coil region" evidence="4">
    <location>
        <begin position="341"/>
        <end position="403"/>
    </location>
</feature>
<dbReference type="KEGG" id="vde:111253812"/>
<dbReference type="Proteomes" id="UP000594260">
    <property type="component" value="Unplaced"/>
</dbReference>
<dbReference type="RefSeq" id="XP_022669577.1">
    <property type="nucleotide sequence ID" value="XM_022813842.1"/>
</dbReference>
<dbReference type="InParanoid" id="A0A7M7KRG8"/>
<evidence type="ECO:0000256" key="1">
    <source>
        <dbReference type="ARBA" id="ARBA00007219"/>
    </source>
</evidence>
<dbReference type="PANTHER" id="PTHR16441">
    <property type="entry name" value="FIDIPIDINE"/>
    <property type="match status" value="1"/>
</dbReference>
<feature type="domain" description="CCDC93 coiled-coil" evidence="5">
    <location>
        <begin position="160"/>
        <end position="543"/>
    </location>
</feature>
<dbReference type="GeneID" id="111253812"/>
<dbReference type="AlphaFoldDB" id="A0A7M7KRG8"/>
<feature type="domain" description="CCDC93 N-terminal" evidence="6">
    <location>
        <begin position="21"/>
        <end position="125"/>
    </location>
</feature>
<evidence type="ECO:0000256" key="2">
    <source>
        <dbReference type="ARBA" id="ARBA00016765"/>
    </source>
</evidence>
<dbReference type="FunCoup" id="A0A7M7KRG8">
    <property type="interactions" value="371"/>
</dbReference>
<organism evidence="7 8">
    <name type="scientific">Varroa destructor</name>
    <name type="common">Honeybee mite</name>
    <dbReference type="NCBI Taxonomy" id="109461"/>
    <lineage>
        <taxon>Eukaryota</taxon>
        <taxon>Metazoa</taxon>
        <taxon>Ecdysozoa</taxon>
        <taxon>Arthropoda</taxon>
        <taxon>Chelicerata</taxon>
        <taxon>Arachnida</taxon>
        <taxon>Acari</taxon>
        <taxon>Parasitiformes</taxon>
        <taxon>Mesostigmata</taxon>
        <taxon>Gamasina</taxon>
        <taxon>Dermanyssoidea</taxon>
        <taxon>Varroidae</taxon>
        <taxon>Varroa</taxon>
    </lineage>
</organism>
<proteinExistence type="inferred from homology"/>
<dbReference type="GO" id="GO:0006893">
    <property type="term" value="P:Golgi to plasma membrane transport"/>
    <property type="evidence" value="ECO:0007669"/>
    <property type="project" value="TreeGrafter"/>
</dbReference>
<dbReference type="OrthoDB" id="16092at2759"/>
<dbReference type="Pfam" id="PF21673">
    <property type="entry name" value="CCDC93_N"/>
    <property type="match status" value="1"/>
</dbReference>
<name>A0A7M7KRG8_VARDE</name>
<dbReference type="CTD" id="36808"/>
<evidence type="ECO:0000313" key="8">
    <source>
        <dbReference type="Proteomes" id="UP000594260"/>
    </source>
</evidence>
<dbReference type="InterPro" id="IPR048747">
    <property type="entry name" value="CCDC93_N"/>
</dbReference>